<comment type="subcellular location">
    <subcellularLocation>
        <location evidence="1 9">Cell outer membrane</location>
        <topology evidence="1 9">Multi-pass membrane protein</topology>
    </subcellularLocation>
</comment>
<dbReference type="Gene3D" id="2.170.130.10">
    <property type="entry name" value="TonB-dependent receptor, plug domain"/>
    <property type="match status" value="1"/>
</dbReference>
<dbReference type="KEGG" id="lem:LEN_3544"/>
<dbReference type="InterPro" id="IPR010916">
    <property type="entry name" value="TonB_box_CS"/>
</dbReference>
<keyword evidence="5 13" id="KW-0732">Signal</keyword>
<dbReference type="InterPro" id="IPR037066">
    <property type="entry name" value="Plug_dom_sf"/>
</dbReference>
<evidence type="ECO:0000259" key="15">
    <source>
        <dbReference type="Pfam" id="PF07715"/>
    </source>
</evidence>
<feature type="short sequence motif" description="TonB box" evidence="10">
    <location>
        <begin position="64"/>
        <end position="70"/>
    </location>
</feature>
<keyword evidence="2 9" id="KW-0813">Transport</keyword>
<feature type="region of interest" description="Disordered" evidence="12">
    <location>
        <begin position="66"/>
        <end position="85"/>
    </location>
</feature>
<feature type="domain" description="TonB-dependent receptor-like beta-barrel" evidence="14">
    <location>
        <begin position="336"/>
        <end position="783"/>
    </location>
</feature>
<dbReference type="AlphaFoldDB" id="A0AAU9AZE2"/>
<evidence type="ECO:0000256" key="10">
    <source>
        <dbReference type="PROSITE-ProRule" id="PRU10143"/>
    </source>
</evidence>
<dbReference type="Pfam" id="PF07715">
    <property type="entry name" value="Plug"/>
    <property type="match status" value="1"/>
</dbReference>
<evidence type="ECO:0000256" key="6">
    <source>
        <dbReference type="ARBA" id="ARBA00023077"/>
    </source>
</evidence>
<evidence type="ECO:0000256" key="12">
    <source>
        <dbReference type="SAM" id="MobiDB-lite"/>
    </source>
</evidence>
<accession>A0AAU9AZE2</accession>
<evidence type="ECO:0000256" key="2">
    <source>
        <dbReference type="ARBA" id="ARBA00022448"/>
    </source>
</evidence>
<feature type="region of interest" description="Disordered" evidence="12">
    <location>
        <begin position="248"/>
        <end position="267"/>
    </location>
</feature>
<evidence type="ECO:0000313" key="17">
    <source>
        <dbReference type="Proteomes" id="UP000218824"/>
    </source>
</evidence>
<evidence type="ECO:0000256" key="3">
    <source>
        <dbReference type="ARBA" id="ARBA00022452"/>
    </source>
</evidence>
<keyword evidence="16" id="KW-0675">Receptor</keyword>
<keyword evidence="8 9" id="KW-0998">Cell outer membrane</keyword>
<sequence length="822" mass="88533">MTQPRFAPRHARPRRAPLYRALSCALWLGGSLFAASAFAQDAEPAPQAGAQATAQAGEARTLETVSVLGSRRAQRSSDTTSISPVDVLPMAKNTEEGAQFDLAQSLQYAAPSFNSTRQSGADGADLVDSAALRGLGSDQTLVLVNGKRHHTTALLNLFGARNRGNTGTDLNTIPLMAIDSVEILRDGAAAQYGSDAIAGVMNISLKKRKGCEAVAGYGQYSKGDGENWLASAYCGFGLGSDGTLGITGEWQDRGRSDRSEPAGSPRIIGDSKVKNQTLFLNGDKPLAENVDLYFTLGVQKRDASSAAFARDGIGSEDIPSRNSAAMYPNGFVPFIDGDIDDRFGILGVRWSLGEWNADLSYTYGYSKLRYTINNTLNASLANLDLLNGGKGVSPRSFDAGGFSFEQNTVNFDVNRFYDHIFRGLNVAFGLERRDERYKIFAGEPGSYLDYDGASDGGNAGSQGFPGFRPSDAGGHSRDSWAAYADIEADFTERFTAGVAVRYEDYSDFGNTTTGKLAAGFRATDTLMFRASASTGFRAPSLQQKYFSSTITDFVNGQPVDVVIAPNGGDLANLAGLPALTKEKSRNYTVGLTWSPTADTSLTLDAYRIDIDDRIVLSGRFGDDDPVIGDALRALQVGQAQFFVNSVDTRTEGLDFTFNNERDLGNDFKLGTFFALNLNRTKVRAIHAPPALVGREDVLLSERERLFIEQGAPKSKAVLGFDLSRGAWEGNLKAIYFGPQTLGTFSGTANGVPNARYKAKASADLSVTYAFSENTKLTVGGSNILNVKPTRQDPNETDNGHIFDSVQFGLNGAAYFVRLWHRF</sequence>
<dbReference type="SUPFAM" id="SSF56935">
    <property type="entry name" value="Porins"/>
    <property type="match status" value="1"/>
</dbReference>
<dbReference type="PANTHER" id="PTHR47234">
    <property type="match status" value="1"/>
</dbReference>
<comment type="similarity">
    <text evidence="9 11">Belongs to the TonB-dependent receptor family.</text>
</comment>
<evidence type="ECO:0000256" key="4">
    <source>
        <dbReference type="ARBA" id="ARBA00022692"/>
    </source>
</evidence>
<dbReference type="Proteomes" id="UP000218824">
    <property type="component" value="Chromosome"/>
</dbReference>
<keyword evidence="3 9" id="KW-1134">Transmembrane beta strand</keyword>
<evidence type="ECO:0000256" key="1">
    <source>
        <dbReference type="ARBA" id="ARBA00004571"/>
    </source>
</evidence>
<dbReference type="InterPro" id="IPR039426">
    <property type="entry name" value="TonB-dep_rcpt-like"/>
</dbReference>
<dbReference type="PROSITE" id="PS00430">
    <property type="entry name" value="TONB_DEPENDENT_REC_1"/>
    <property type="match status" value="1"/>
</dbReference>
<evidence type="ECO:0000256" key="7">
    <source>
        <dbReference type="ARBA" id="ARBA00023136"/>
    </source>
</evidence>
<dbReference type="PROSITE" id="PS52016">
    <property type="entry name" value="TONB_DEPENDENT_REC_3"/>
    <property type="match status" value="1"/>
</dbReference>
<proteinExistence type="inferred from homology"/>
<dbReference type="GeneID" id="83065353"/>
<keyword evidence="4 9" id="KW-0812">Transmembrane</keyword>
<dbReference type="RefSeq" id="WP_096379365.1">
    <property type="nucleotide sequence ID" value="NZ_AP014940.1"/>
</dbReference>
<feature type="compositionally biased region" description="Basic and acidic residues" evidence="12">
    <location>
        <begin position="250"/>
        <end position="260"/>
    </location>
</feature>
<evidence type="ECO:0000256" key="5">
    <source>
        <dbReference type="ARBA" id="ARBA00022729"/>
    </source>
</evidence>
<protein>
    <submittedName>
        <fullName evidence="16">TonB-dependent receptor plug</fullName>
    </submittedName>
</protein>
<feature type="signal peptide" evidence="13">
    <location>
        <begin position="1"/>
        <end position="39"/>
    </location>
</feature>
<dbReference type="Gene3D" id="2.40.170.20">
    <property type="entry name" value="TonB-dependent receptor, beta-barrel domain"/>
    <property type="match status" value="1"/>
</dbReference>
<dbReference type="InterPro" id="IPR012910">
    <property type="entry name" value="Plug_dom"/>
</dbReference>
<evidence type="ECO:0000313" key="16">
    <source>
        <dbReference type="EMBL" id="BAV99031.1"/>
    </source>
</evidence>
<reference evidence="16 17" key="1">
    <citation type="journal article" date="2017" name="DNA Res.">
        <title>Complete genome sequence and expression profile of the commercial lytic enzyme producer Lysobacter enzymogenes M497-1.</title>
        <authorList>
            <person name="Takami H."/>
            <person name="Toyoda A."/>
            <person name="Uchiyama I."/>
            <person name="Itoh T."/>
            <person name="Takaki Y."/>
            <person name="Arai W."/>
            <person name="Nishi S."/>
            <person name="Kawai M."/>
            <person name="Shinya K."/>
            <person name="Ikeda H."/>
        </authorList>
    </citation>
    <scope>NUCLEOTIDE SEQUENCE [LARGE SCALE GENOMIC DNA]</scope>
    <source>
        <strain evidence="16 17">M497-1</strain>
    </source>
</reference>
<dbReference type="InterPro" id="IPR036942">
    <property type="entry name" value="Beta-barrel_TonB_sf"/>
</dbReference>
<evidence type="ECO:0000256" key="13">
    <source>
        <dbReference type="SAM" id="SignalP"/>
    </source>
</evidence>
<organism evidence="16 17">
    <name type="scientific">Lysobacter enzymogenes</name>
    <dbReference type="NCBI Taxonomy" id="69"/>
    <lineage>
        <taxon>Bacteria</taxon>
        <taxon>Pseudomonadati</taxon>
        <taxon>Pseudomonadota</taxon>
        <taxon>Gammaproteobacteria</taxon>
        <taxon>Lysobacterales</taxon>
        <taxon>Lysobacteraceae</taxon>
        <taxon>Lysobacter</taxon>
    </lineage>
</organism>
<keyword evidence="6 10" id="KW-0798">TonB box</keyword>
<dbReference type="EMBL" id="AP014940">
    <property type="protein sequence ID" value="BAV99031.1"/>
    <property type="molecule type" value="Genomic_DNA"/>
</dbReference>
<dbReference type="InterPro" id="IPR000531">
    <property type="entry name" value="Beta-barrel_TonB"/>
</dbReference>
<feature type="chain" id="PRO_5043493667" evidence="13">
    <location>
        <begin position="40"/>
        <end position="822"/>
    </location>
</feature>
<evidence type="ECO:0000256" key="8">
    <source>
        <dbReference type="ARBA" id="ARBA00023237"/>
    </source>
</evidence>
<evidence type="ECO:0000259" key="14">
    <source>
        <dbReference type="Pfam" id="PF00593"/>
    </source>
</evidence>
<evidence type="ECO:0000256" key="9">
    <source>
        <dbReference type="PROSITE-ProRule" id="PRU01360"/>
    </source>
</evidence>
<dbReference type="GO" id="GO:0009279">
    <property type="term" value="C:cell outer membrane"/>
    <property type="evidence" value="ECO:0007669"/>
    <property type="project" value="UniProtKB-SubCell"/>
</dbReference>
<gene>
    <name evidence="16" type="ORF">LEN_3544</name>
</gene>
<evidence type="ECO:0000256" key="11">
    <source>
        <dbReference type="RuleBase" id="RU003357"/>
    </source>
</evidence>
<keyword evidence="7 9" id="KW-0472">Membrane</keyword>
<feature type="domain" description="TonB-dependent receptor plug" evidence="15">
    <location>
        <begin position="83"/>
        <end position="200"/>
    </location>
</feature>
<dbReference type="PANTHER" id="PTHR47234:SF3">
    <property type="entry name" value="SECRETIN_TONB SHORT N-TERMINAL DOMAIN-CONTAINING PROTEIN"/>
    <property type="match status" value="1"/>
</dbReference>
<dbReference type="Pfam" id="PF00593">
    <property type="entry name" value="TonB_dep_Rec_b-barrel"/>
    <property type="match status" value="1"/>
</dbReference>
<dbReference type="CDD" id="cd01347">
    <property type="entry name" value="ligand_gated_channel"/>
    <property type="match status" value="1"/>
</dbReference>
<name>A0AAU9AZE2_LYSEN</name>